<comment type="caution">
    <text evidence="4">The sequence shown here is derived from an EMBL/GenBank/DDBJ whole genome shotgun (WGS) entry which is preliminary data.</text>
</comment>
<comment type="similarity">
    <text evidence="2">Belongs to the class-II fumarase/aspartase family.</text>
</comment>
<dbReference type="Pfam" id="PF00206">
    <property type="entry name" value="Lyase_1"/>
    <property type="match status" value="1"/>
</dbReference>
<dbReference type="InterPro" id="IPR000362">
    <property type="entry name" value="Fumarate_lyase_fam"/>
</dbReference>
<feature type="domain" description="Fumarate lyase N-terminal" evidence="3">
    <location>
        <begin position="78"/>
        <end position="296"/>
    </location>
</feature>
<dbReference type="AlphaFoldDB" id="A0A9W6FQG2"/>
<dbReference type="PANTHER" id="PTHR43172:SF2">
    <property type="entry name" value="ADENYLOSUCCINATE LYASE C-TERMINAL DOMAIN-CONTAINING PROTEIN"/>
    <property type="match status" value="1"/>
</dbReference>
<gene>
    <name evidence="4" type="ORF">ARHIZOSPH14_08240</name>
</gene>
<accession>A0A9W6FQG2</accession>
<evidence type="ECO:0000256" key="2">
    <source>
        <dbReference type="ARBA" id="ARBA00034772"/>
    </source>
</evidence>
<dbReference type="InterPro" id="IPR020557">
    <property type="entry name" value="Fumarate_lyase_CS"/>
</dbReference>
<evidence type="ECO:0000256" key="1">
    <source>
        <dbReference type="ARBA" id="ARBA00023239"/>
    </source>
</evidence>
<protein>
    <submittedName>
        <fullName evidence="4">3-carboxy-cis,cis-muconate cycloisomerase</fullName>
    </submittedName>
</protein>
<dbReference type="SUPFAM" id="SSF48557">
    <property type="entry name" value="L-aspartase-like"/>
    <property type="match status" value="1"/>
</dbReference>
<dbReference type="PRINTS" id="PR00149">
    <property type="entry name" value="FUMRATELYASE"/>
</dbReference>
<dbReference type="InterPro" id="IPR008948">
    <property type="entry name" value="L-Aspartase-like"/>
</dbReference>
<name>A0A9W6FQG2_9MICO</name>
<dbReference type="PROSITE" id="PS00163">
    <property type="entry name" value="FUMARATE_LYASES"/>
    <property type="match status" value="1"/>
</dbReference>
<dbReference type="Gene3D" id="1.20.200.10">
    <property type="entry name" value="Fumarase/aspartase (Central domain)"/>
    <property type="match status" value="1"/>
</dbReference>
<proteinExistence type="inferred from homology"/>
<dbReference type="PANTHER" id="PTHR43172">
    <property type="entry name" value="ADENYLOSUCCINATE LYASE"/>
    <property type="match status" value="1"/>
</dbReference>
<evidence type="ECO:0000313" key="4">
    <source>
        <dbReference type="EMBL" id="GLI26582.1"/>
    </source>
</evidence>
<dbReference type="EMBL" id="BSDP01000001">
    <property type="protein sequence ID" value="GLI26582.1"/>
    <property type="molecule type" value="Genomic_DNA"/>
</dbReference>
<sequence length="395" mass="38927">MTAASWGLLDPAGAGASATGDDEVLRAMVDVEAALLGAWGDVLGEPHDAAAAVLDAGALDRASLVEGVARDGVVVVALVPLLSAQLEDAGESSAHLHLGATSQDVVDSALMLVASRALADARDRLLASGSALAALAVTGRRDPRVARTLARPAAPSTLGVLAADWLDGVSSAVAAIDALEFPVQFGGAVGTGVKADAAAGRPGAADEVRAALAARLGLADPGRSWHTERSAVLAVAHAASTVVAALGRIGRDATLLSRPELGEVVLAGGGGSSAMPHKRNPVDAVALTAAAVEAPGLVATATAAASAADERPAGEWHAGWGAFRRLLALAESASAASARLGGGMTFDPERAADLLAASGVGAADDVVLAASDRIVDRAVARFAAVRDASNPGGDA</sequence>
<reference evidence="4" key="1">
    <citation type="submission" date="2022-12" db="EMBL/GenBank/DDBJ databases">
        <title>Reference genome sequencing for broad-spectrum identification of bacterial and archaeal isolates by mass spectrometry.</title>
        <authorList>
            <person name="Sekiguchi Y."/>
            <person name="Tourlousse D.M."/>
        </authorList>
    </citation>
    <scope>NUCLEOTIDE SEQUENCE</scope>
    <source>
        <strain evidence="4">14</strain>
    </source>
</reference>
<evidence type="ECO:0000259" key="3">
    <source>
        <dbReference type="Pfam" id="PF00206"/>
    </source>
</evidence>
<keyword evidence="1" id="KW-0456">Lyase</keyword>
<dbReference type="RefSeq" id="WP_281882596.1">
    <property type="nucleotide sequence ID" value="NZ_BSDP01000001.1"/>
</dbReference>
<dbReference type="InterPro" id="IPR022761">
    <property type="entry name" value="Fumarate_lyase_N"/>
</dbReference>
<evidence type="ECO:0000313" key="5">
    <source>
        <dbReference type="Proteomes" id="UP001144396"/>
    </source>
</evidence>
<dbReference type="GO" id="GO:0016829">
    <property type="term" value="F:lyase activity"/>
    <property type="evidence" value="ECO:0007669"/>
    <property type="project" value="UniProtKB-KW"/>
</dbReference>
<keyword evidence="5" id="KW-1185">Reference proteome</keyword>
<organism evidence="4 5">
    <name type="scientific">Agromyces rhizosphaerae</name>
    <dbReference type="NCBI Taxonomy" id="88374"/>
    <lineage>
        <taxon>Bacteria</taxon>
        <taxon>Bacillati</taxon>
        <taxon>Actinomycetota</taxon>
        <taxon>Actinomycetes</taxon>
        <taxon>Micrococcales</taxon>
        <taxon>Microbacteriaceae</taxon>
        <taxon>Agromyces</taxon>
    </lineage>
</organism>
<dbReference type="Proteomes" id="UP001144396">
    <property type="component" value="Unassembled WGS sequence"/>
</dbReference>